<protein>
    <submittedName>
        <fullName evidence="2">Uncharacterized protein</fullName>
    </submittedName>
</protein>
<gene>
    <name evidence="2" type="ORF">SLS59_002686</name>
</gene>
<sequence length="150" mass="16668">MSKIVRTEYPLGQTSYIAAFDDGTSPAITGLAKTNVPIGLLAQHELKEGEPSRRSEGYAKVFKAEPPPQIRFVLLLPTVHERIAEDLFVKAEADFNDAKEKAKTRLKAAVEAKTATEAEFRKSRKTEVFKKNDLYDEDVADPADPVDSEM</sequence>
<evidence type="ECO:0000313" key="3">
    <source>
        <dbReference type="Proteomes" id="UP001521222"/>
    </source>
</evidence>
<comment type="caution">
    <text evidence="2">The sequence shown here is derived from an EMBL/GenBank/DDBJ whole genome shotgun (WGS) entry which is preliminary data.</text>
</comment>
<reference evidence="2 3" key="1">
    <citation type="submission" date="2024-02" db="EMBL/GenBank/DDBJ databases">
        <title>De novo assembly and annotation of 12 fungi associated with fruit tree decline syndrome in Ontario, Canada.</title>
        <authorList>
            <person name="Sulman M."/>
            <person name="Ellouze W."/>
            <person name="Ilyukhin E."/>
        </authorList>
    </citation>
    <scope>NUCLEOTIDE SEQUENCE [LARGE SCALE GENOMIC DNA]</scope>
    <source>
        <strain evidence="2 3">M97-236</strain>
    </source>
</reference>
<keyword evidence="3" id="KW-1185">Reference proteome</keyword>
<dbReference type="EMBL" id="JAKIXB020000007">
    <property type="protein sequence ID" value="KAL1606984.1"/>
    <property type="molecule type" value="Genomic_DNA"/>
</dbReference>
<feature type="compositionally biased region" description="Acidic residues" evidence="1">
    <location>
        <begin position="135"/>
        <end position="150"/>
    </location>
</feature>
<evidence type="ECO:0000313" key="2">
    <source>
        <dbReference type="EMBL" id="KAL1606984.1"/>
    </source>
</evidence>
<feature type="region of interest" description="Disordered" evidence="1">
    <location>
        <begin position="131"/>
        <end position="150"/>
    </location>
</feature>
<name>A0ABR3RRC3_9PLEO</name>
<proteinExistence type="predicted"/>
<organism evidence="2 3">
    <name type="scientific">Nothophoma quercina</name>
    <dbReference type="NCBI Taxonomy" id="749835"/>
    <lineage>
        <taxon>Eukaryota</taxon>
        <taxon>Fungi</taxon>
        <taxon>Dikarya</taxon>
        <taxon>Ascomycota</taxon>
        <taxon>Pezizomycotina</taxon>
        <taxon>Dothideomycetes</taxon>
        <taxon>Pleosporomycetidae</taxon>
        <taxon>Pleosporales</taxon>
        <taxon>Pleosporineae</taxon>
        <taxon>Didymellaceae</taxon>
        <taxon>Nothophoma</taxon>
    </lineage>
</organism>
<accession>A0ABR3RRC3</accession>
<dbReference type="Proteomes" id="UP001521222">
    <property type="component" value="Unassembled WGS sequence"/>
</dbReference>
<evidence type="ECO:0000256" key="1">
    <source>
        <dbReference type="SAM" id="MobiDB-lite"/>
    </source>
</evidence>